<evidence type="ECO:0000313" key="3">
    <source>
        <dbReference type="Proteomes" id="UP000254467"/>
    </source>
</evidence>
<evidence type="ECO:0000313" key="2">
    <source>
        <dbReference type="EMBL" id="STC69366.1"/>
    </source>
</evidence>
<keyword evidence="3" id="KW-1185">Reference proteome</keyword>
<organism evidence="2 3">
    <name type="scientific">Corynebacterium pilosum</name>
    <dbReference type="NCBI Taxonomy" id="35756"/>
    <lineage>
        <taxon>Bacteria</taxon>
        <taxon>Bacillati</taxon>
        <taxon>Actinomycetota</taxon>
        <taxon>Actinomycetes</taxon>
        <taxon>Mycobacteriales</taxon>
        <taxon>Corynebacteriaceae</taxon>
        <taxon>Corynebacterium</taxon>
    </lineage>
</organism>
<protein>
    <submittedName>
        <fullName evidence="2">Uncharacterized protein</fullName>
    </submittedName>
</protein>
<dbReference type="AlphaFoldDB" id="A0A376CLK0"/>
<keyword evidence="1" id="KW-0812">Transmembrane</keyword>
<keyword evidence="1" id="KW-0472">Membrane</keyword>
<feature type="transmembrane region" description="Helical" evidence="1">
    <location>
        <begin position="99"/>
        <end position="117"/>
    </location>
</feature>
<dbReference type="EMBL" id="UFXQ01000001">
    <property type="protein sequence ID" value="STC69366.1"/>
    <property type="molecule type" value="Genomic_DNA"/>
</dbReference>
<keyword evidence="1" id="KW-1133">Transmembrane helix</keyword>
<gene>
    <name evidence="2" type="ORF">NCTC11862_01151</name>
</gene>
<name>A0A376CLK0_9CORY</name>
<dbReference type="STRING" id="35756.GCA_001044155_01124"/>
<proteinExistence type="predicted"/>
<dbReference type="RefSeq" id="WP_018582496.1">
    <property type="nucleotide sequence ID" value="NZ_LDYD01000006.1"/>
</dbReference>
<feature type="transmembrane region" description="Helical" evidence="1">
    <location>
        <begin position="137"/>
        <end position="155"/>
    </location>
</feature>
<reference evidence="2 3" key="1">
    <citation type="submission" date="2018-06" db="EMBL/GenBank/DDBJ databases">
        <authorList>
            <consortium name="Pathogen Informatics"/>
            <person name="Doyle S."/>
        </authorList>
    </citation>
    <scope>NUCLEOTIDE SEQUENCE [LARGE SCALE GENOMIC DNA]</scope>
    <source>
        <strain evidence="2 3">NCTC11862</strain>
    </source>
</reference>
<dbReference type="OrthoDB" id="4416989at2"/>
<accession>A0A376CLK0</accession>
<sequence length="157" mass="16251">MEHELIDEPIDYNALDNTTGGRALQAGFIGALVAVPDFVRGATARWATRGTIAAANLATIAAFNAFDEDPRNDLTAVLAREERGDSGTGAPVASVSTTWGVILVLLLVGALTLAGGARAEQALGTWLGRKGVEKPHSVLGIATAVLVFAAMEAQARK</sequence>
<dbReference type="Proteomes" id="UP000254467">
    <property type="component" value="Unassembled WGS sequence"/>
</dbReference>
<evidence type="ECO:0000256" key="1">
    <source>
        <dbReference type="SAM" id="Phobius"/>
    </source>
</evidence>